<gene>
    <name evidence="2" type="ORF">AVDCRST_MAG79-1203</name>
</gene>
<feature type="non-terminal residue" evidence="2">
    <location>
        <position position="263"/>
    </location>
</feature>
<feature type="region of interest" description="Disordered" evidence="1">
    <location>
        <begin position="41"/>
        <end position="263"/>
    </location>
</feature>
<feature type="compositionally biased region" description="Basic and acidic residues" evidence="1">
    <location>
        <begin position="108"/>
        <end position="123"/>
    </location>
</feature>
<proteinExistence type="predicted"/>
<feature type="non-terminal residue" evidence="2">
    <location>
        <position position="1"/>
    </location>
</feature>
<dbReference type="AlphaFoldDB" id="A0A6J4TXC9"/>
<protein>
    <submittedName>
        <fullName evidence="2">Uncharacterized protein</fullName>
    </submittedName>
</protein>
<feature type="compositionally biased region" description="Low complexity" evidence="1">
    <location>
        <begin position="182"/>
        <end position="233"/>
    </location>
</feature>
<organism evidence="2">
    <name type="scientific">uncultured Thermoleophilia bacterium</name>
    <dbReference type="NCBI Taxonomy" id="1497501"/>
    <lineage>
        <taxon>Bacteria</taxon>
        <taxon>Bacillati</taxon>
        <taxon>Actinomycetota</taxon>
        <taxon>Thermoleophilia</taxon>
        <taxon>environmental samples</taxon>
    </lineage>
</organism>
<accession>A0A6J4TXC9</accession>
<evidence type="ECO:0000313" key="2">
    <source>
        <dbReference type="EMBL" id="CAA9534234.1"/>
    </source>
</evidence>
<name>A0A6J4TXC9_9ACTN</name>
<sequence length="263" mass="27525">AEPDDGPAWPAPAGRLVALPAQAAVAVGVLPADVRRPAADLRHHRDVPLPRGRPRGHAPIRGARGGAERRPLHHPVRVGRGAPVAASSGHARDARRRPGAVRAAARPADARHRHDGRLLDRCHAGLGADPVRRATDARPPGRLPRQPAGGRGLDRPARARAGVHVRPLPARERALEPPRVPPLAAVRGPRAARGPARLGRGARATAVADLGRRGAAAGGARREPLAAARRLPGARGGQRADRRARAAALRAPGPRPRHPGPRL</sequence>
<reference evidence="2" key="1">
    <citation type="submission" date="2020-02" db="EMBL/GenBank/DDBJ databases">
        <authorList>
            <person name="Meier V. D."/>
        </authorList>
    </citation>
    <scope>NUCLEOTIDE SEQUENCE</scope>
    <source>
        <strain evidence="2">AVDCRST_MAG79</strain>
    </source>
</reference>
<evidence type="ECO:0000256" key="1">
    <source>
        <dbReference type="SAM" id="MobiDB-lite"/>
    </source>
</evidence>
<dbReference type="EMBL" id="CADCWC010000194">
    <property type="protein sequence ID" value="CAA9534234.1"/>
    <property type="molecule type" value="Genomic_DNA"/>
</dbReference>